<comment type="caution">
    <text evidence="1">The sequence shown here is derived from an EMBL/GenBank/DDBJ whole genome shotgun (WGS) entry which is preliminary data.</text>
</comment>
<keyword evidence="2" id="KW-1185">Reference proteome</keyword>
<dbReference type="Proteomes" id="UP001519460">
    <property type="component" value="Unassembled WGS sequence"/>
</dbReference>
<name>A0ABD0J731_9CAEN</name>
<gene>
    <name evidence="1" type="ORF">BaRGS_00038173</name>
</gene>
<dbReference type="AlphaFoldDB" id="A0ABD0J731"/>
<protein>
    <submittedName>
        <fullName evidence="1">Uncharacterized protein</fullName>
    </submittedName>
</protein>
<evidence type="ECO:0000313" key="1">
    <source>
        <dbReference type="EMBL" id="KAK7463268.1"/>
    </source>
</evidence>
<dbReference type="EMBL" id="JACVVK020000603">
    <property type="protein sequence ID" value="KAK7463268.1"/>
    <property type="molecule type" value="Genomic_DNA"/>
</dbReference>
<proteinExistence type="predicted"/>
<sequence length="112" mass="12929">MEERAASLVLQQEMSVKCWQQFEVVLFEQRHTRTCLMCLIQFVEPISAISTKNDRMHCPVIFCPFPRGFSQMDFMPFIVPRDVCDGHVLSTCLVITQVTGRERVQCNLHAGH</sequence>
<accession>A0ABD0J731</accession>
<organism evidence="1 2">
    <name type="scientific">Batillaria attramentaria</name>
    <dbReference type="NCBI Taxonomy" id="370345"/>
    <lineage>
        <taxon>Eukaryota</taxon>
        <taxon>Metazoa</taxon>
        <taxon>Spiralia</taxon>
        <taxon>Lophotrochozoa</taxon>
        <taxon>Mollusca</taxon>
        <taxon>Gastropoda</taxon>
        <taxon>Caenogastropoda</taxon>
        <taxon>Sorbeoconcha</taxon>
        <taxon>Cerithioidea</taxon>
        <taxon>Batillariidae</taxon>
        <taxon>Batillaria</taxon>
    </lineage>
</organism>
<reference evidence="1 2" key="1">
    <citation type="journal article" date="2023" name="Sci. Data">
        <title>Genome assembly of the Korean intertidal mud-creeper Batillaria attramentaria.</title>
        <authorList>
            <person name="Patra A.K."/>
            <person name="Ho P.T."/>
            <person name="Jun S."/>
            <person name="Lee S.J."/>
            <person name="Kim Y."/>
            <person name="Won Y.J."/>
        </authorList>
    </citation>
    <scope>NUCLEOTIDE SEQUENCE [LARGE SCALE GENOMIC DNA]</scope>
    <source>
        <strain evidence="1">Wonlab-2016</strain>
    </source>
</reference>
<evidence type="ECO:0000313" key="2">
    <source>
        <dbReference type="Proteomes" id="UP001519460"/>
    </source>
</evidence>